<protein>
    <recommendedName>
        <fullName evidence="4">Apple domain-containing protein</fullName>
    </recommendedName>
</protein>
<reference evidence="3" key="1">
    <citation type="submission" date="2017-01" db="EMBL/GenBank/DDBJ databases">
        <title>Comparative genomics of anhydrobiosis in the tardigrade Hypsibius dujardini.</title>
        <authorList>
            <person name="Yoshida Y."/>
            <person name="Koutsovoulos G."/>
            <person name="Laetsch D."/>
            <person name="Stevens L."/>
            <person name="Kumar S."/>
            <person name="Horikawa D."/>
            <person name="Ishino K."/>
            <person name="Komine S."/>
            <person name="Tomita M."/>
            <person name="Blaxter M."/>
            <person name="Arakawa K."/>
        </authorList>
    </citation>
    <scope>NUCLEOTIDE SEQUENCE [LARGE SCALE GENOMIC DNA]</scope>
    <source>
        <strain evidence="3">Z151</strain>
    </source>
</reference>
<sequence length="176" mass="19481">MLKVQLCINLILFCALVRPSQGKDKLCFSESYFGQCDGDDEACVQACKEDKLSGGKCGAYKIARVCYCEGCHQGVTDTQIFPTIEVGVDYPCGDLVRLDGVQTQEECWAKCDAPASGCVVATYGERTCWLKSRKNDRCQRANRVSYVKHTWSDRGGGCMFDKGSQRLFAIPREGLC</sequence>
<feature type="signal peptide" evidence="1">
    <location>
        <begin position="1"/>
        <end position="22"/>
    </location>
</feature>
<proteinExistence type="predicted"/>
<keyword evidence="1" id="KW-0732">Signal</keyword>
<dbReference type="EMBL" id="MTYJ01000009">
    <property type="protein sequence ID" value="OQV23988.1"/>
    <property type="molecule type" value="Genomic_DNA"/>
</dbReference>
<dbReference type="AlphaFoldDB" id="A0A1W0X9B2"/>
<evidence type="ECO:0000256" key="1">
    <source>
        <dbReference type="SAM" id="SignalP"/>
    </source>
</evidence>
<feature type="chain" id="PRO_5012619180" description="Apple domain-containing protein" evidence="1">
    <location>
        <begin position="23"/>
        <end position="176"/>
    </location>
</feature>
<accession>A0A1W0X9B2</accession>
<gene>
    <name evidence="2" type="ORF">BV898_02334</name>
</gene>
<comment type="caution">
    <text evidence="2">The sequence shown here is derived from an EMBL/GenBank/DDBJ whole genome shotgun (WGS) entry which is preliminary data.</text>
</comment>
<evidence type="ECO:0000313" key="3">
    <source>
        <dbReference type="Proteomes" id="UP000192578"/>
    </source>
</evidence>
<dbReference type="Proteomes" id="UP000192578">
    <property type="component" value="Unassembled WGS sequence"/>
</dbReference>
<name>A0A1W0X9B2_HYPEX</name>
<evidence type="ECO:0008006" key="4">
    <source>
        <dbReference type="Google" id="ProtNLM"/>
    </source>
</evidence>
<keyword evidence="3" id="KW-1185">Reference proteome</keyword>
<organism evidence="2 3">
    <name type="scientific">Hypsibius exemplaris</name>
    <name type="common">Freshwater tardigrade</name>
    <dbReference type="NCBI Taxonomy" id="2072580"/>
    <lineage>
        <taxon>Eukaryota</taxon>
        <taxon>Metazoa</taxon>
        <taxon>Ecdysozoa</taxon>
        <taxon>Tardigrada</taxon>
        <taxon>Eutardigrada</taxon>
        <taxon>Parachela</taxon>
        <taxon>Hypsibioidea</taxon>
        <taxon>Hypsibiidae</taxon>
        <taxon>Hypsibius</taxon>
    </lineage>
</organism>
<evidence type="ECO:0000313" key="2">
    <source>
        <dbReference type="EMBL" id="OQV23988.1"/>
    </source>
</evidence>
<dbReference type="Gene3D" id="3.50.4.10">
    <property type="entry name" value="Hepatocyte Growth Factor"/>
    <property type="match status" value="1"/>
</dbReference>